<dbReference type="Proteomes" id="UP001249394">
    <property type="component" value="Plasmid punmamed1"/>
</dbReference>
<evidence type="ECO:0000313" key="2">
    <source>
        <dbReference type="Proteomes" id="UP001249394"/>
    </source>
</evidence>
<dbReference type="EMBL" id="CP134214">
    <property type="protein sequence ID" value="WND24122.1"/>
    <property type="molecule type" value="Genomic_DNA"/>
</dbReference>
<sequence>MDIGRKLAELEARLGRVEGSPRLSHAALDNANIVVKDDTGTVRGRIGMQPDGTIGLIAVDGPAPGAPTAPVVTSTIGGLRVVWDGTLADGSTLPADFDHVAVHVSTTAAFTPSAATYVGTITKAGEGGMLPVLPLPYVAHYVRLTAVNTSGNAGDPSGETTATPIKVDGPDLEVGSVAAAAIQAGAVTAEKLEAVLQLVTRLVAGDPAGARVELNEDGLRVYNSSGELVIRFDAADGSGVFTGTITGSTVTGGLIQTATSGERITINEAGANKVVVYDSTGRAVGELSGFGLGLVGTGGALMMMDPNGTYPSLRMTNAAGTNEAIVNVSENNPGSADLGINSGLFAGSSFTDMKWRTFLGDDVFAAERVRNGTATTIGGRVLLHNDQATLGFMNTTNTSQNNTLFIRPGYAQLTKGRLEILAPASASTALHVNADAGQTGDLLRVLHGNAERMSVDPNGNTDIEGILSAGNIATGRVTITPVANTPTSVAVTGLSLKGTTIRIVATAATSVPGTSVTGVGVTNQSATGFTVWVTRTNTNTTFVDWIAYGS</sequence>
<keyword evidence="1" id="KW-0614">Plasmid</keyword>
<name>A0ABY9UMI7_STRVL</name>
<proteinExistence type="predicted"/>
<gene>
    <name evidence="1" type="ORF">RI060_43155</name>
</gene>
<protein>
    <recommendedName>
        <fullName evidence="3">Fibronectin type-III domain-containing protein</fullName>
    </recommendedName>
</protein>
<geneLocation type="plasmid" evidence="1 2">
    <name>punmamed1</name>
</geneLocation>
<evidence type="ECO:0008006" key="3">
    <source>
        <dbReference type="Google" id="ProtNLM"/>
    </source>
</evidence>
<accession>A0ABY9UMI7</accession>
<keyword evidence="2" id="KW-1185">Reference proteome</keyword>
<organism evidence="1 2">
    <name type="scientific">Streptomyces violaceus</name>
    <name type="common">Streptomyces venezuelae</name>
    <dbReference type="NCBI Taxonomy" id="1936"/>
    <lineage>
        <taxon>Bacteria</taxon>
        <taxon>Bacillati</taxon>
        <taxon>Actinomycetota</taxon>
        <taxon>Actinomycetes</taxon>
        <taxon>Kitasatosporales</taxon>
        <taxon>Streptomycetaceae</taxon>
        <taxon>Streptomyces</taxon>
    </lineage>
</organism>
<reference evidence="1 2" key="1">
    <citation type="submission" date="2023-09" db="EMBL/GenBank/DDBJ databases">
        <title>The genome sequence of Streptomyces anthocyanicus.</title>
        <authorList>
            <person name="Mo P."/>
        </authorList>
    </citation>
    <scope>NUCLEOTIDE SEQUENCE [LARGE SCALE GENOMIC DNA]</scope>
    <source>
        <strain evidence="1 2">JCM 4387</strain>
        <plasmid evidence="1 2">punmamed1</plasmid>
    </source>
</reference>
<evidence type="ECO:0000313" key="1">
    <source>
        <dbReference type="EMBL" id="WND24122.1"/>
    </source>
</evidence>